<keyword evidence="1" id="KW-0812">Transmembrane</keyword>
<evidence type="ECO:0000256" key="1">
    <source>
        <dbReference type="SAM" id="Phobius"/>
    </source>
</evidence>
<sequence length="45" mass="5383">MALFGTYMSALLALFFVVVYYFLMVVLWWSCPIKVKFPKLYLIQK</sequence>
<gene>
    <name evidence="2" type="primary">ATP8</name>
</gene>
<proteinExistence type="predicted"/>
<evidence type="ECO:0000313" key="2">
    <source>
        <dbReference type="EMBL" id="QHO63839.1"/>
    </source>
</evidence>
<accession>A0A6B9VNA2</accession>
<dbReference type="EMBL" id="MN449487">
    <property type="protein sequence ID" value="QHO63839.1"/>
    <property type="molecule type" value="Genomic_DNA"/>
</dbReference>
<reference evidence="2" key="1">
    <citation type="journal article" date="2020" name="J. Zoolog. Syst. Evol. Res.">
        <title>Highly divergent mitogenomes of Geukensia demissa (Bivalvia, Mytilidae) with extreme AT content.</title>
        <authorList>
            <person name="Lubosny M."/>
            <person name="Smietanka B."/>
            <person name="Przylucka A."/>
            <person name="Burzynski A."/>
        </authorList>
    </citation>
    <scope>NUCLEOTIDE SEQUENCE</scope>
    <source>
        <strain evidence="2">GEU_F</strain>
    </source>
</reference>
<keyword evidence="2" id="KW-0496">Mitochondrion</keyword>
<geneLocation type="mitochondrion" evidence="2"/>
<keyword evidence="1" id="KW-0472">Membrane</keyword>
<organism evidence="2">
    <name type="scientific">Geukensia demissa</name>
    <name type="common">Ribbed mussel</name>
    <name type="synonym">Ischadium demissa</name>
    <dbReference type="NCBI Taxonomy" id="27807"/>
    <lineage>
        <taxon>Eukaryota</taxon>
        <taxon>Metazoa</taxon>
        <taxon>Spiralia</taxon>
        <taxon>Lophotrochozoa</taxon>
        <taxon>Mollusca</taxon>
        <taxon>Bivalvia</taxon>
        <taxon>Autobranchia</taxon>
        <taxon>Pteriomorphia</taxon>
        <taxon>Mytilida</taxon>
        <taxon>Mytiloidea</taxon>
        <taxon>Mytilidae</taxon>
        <taxon>Brachidontinae</taxon>
        <taxon>Geukensia</taxon>
    </lineage>
</organism>
<protein>
    <submittedName>
        <fullName evidence="2">ATP synthase F0 subunit 8</fullName>
    </submittedName>
</protein>
<keyword evidence="1" id="KW-1133">Transmembrane helix</keyword>
<name>A0A6B9VNA2_GEUDE</name>
<dbReference type="AlphaFoldDB" id="A0A6B9VNA2"/>
<feature type="transmembrane region" description="Helical" evidence="1">
    <location>
        <begin position="6"/>
        <end position="29"/>
    </location>
</feature>